<evidence type="ECO:0008006" key="2">
    <source>
        <dbReference type="Google" id="ProtNLM"/>
    </source>
</evidence>
<proteinExistence type="predicted"/>
<accession>A0A2N9HSH8</accession>
<dbReference type="Pfam" id="PF04827">
    <property type="entry name" value="Plant_tran"/>
    <property type="match status" value="1"/>
</dbReference>
<reference evidence="1" key="1">
    <citation type="submission" date="2018-02" db="EMBL/GenBank/DDBJ databases">
        <authorList>
            <person name="Cohen D.B."/>
            <person name="Kent A.D."/>
        </authorList>
    </citation>
    <scope>NUCLEOTIDE SEQUENCE</scope>
</reference>
<name>A0A2N9HSH8_FAGSY</name>
<sequence length="276" mass="31657">MDLNPYELDFSAPFDEPLFDSSSDDELELTLVVAIEEERWIMKEDQNHIVVLFMAEHSSRVIFCKATIVEAYEPYFIQKRNAARRLGLSSLQKMTVTIRMLAYGVIGDLMDEYVRIGESTAIESLKKFVEALISIFSDEYLRSLNSNDIARLLTIGQNRGFPGMLGNIDCMHWKWKNCLSAWKGQYTGHIREATTILEVVASYDLWIWHAFFGLPESYNDINVLERFSVFAELAQGRTPQSSFNVINPLETEGLILNFKRISLSTYGNYMASDKNL</sequence>
<dbReference type="InterPro" id="IPR006912">
    <property type="entry name" value="Harbinger_derived_prot"/>
</dbReference>
<protein>
    <recommendedName>
        <fullName evidence="2">Nuclease HARBI1</fullName>
    </recommendedName>
</protein>
<dbReference type="PANTHER" id="PTHR47150">
    <property type="entry name" value="OS12G0169200 PROTEIN"/>
    <property type="match status" value="1"/>
</dbReference>
<evidence type="ECO:0000313" key="1">
    <source>
        <dbReference type="EMBL" id="SPD14945.1"/>
    </source>
</evidence>
<organism evidence="1">
    <name type="scientific">Fagus sylvatica</name>
    <name type="common">Beechnut</name>
    <dbReference type="NCBI Taxonomy" id="28930"/>
    <lineage>
        <taxon>Eukaryota</taxon>
        <taxon>Viridiplantae</taxon>
        <taxon>Streptophyta</taxon>
        <taxon>Embryophyta</taxon>
        <taxon>Tracheophyta</taxon>
        <taxon>Spermatophyta</taxon>
        <taxon>Magnoliopsida</taxon>
        <taxon>eudicotyledons</taxon>
        <taxon>Gunneridae</taxon>
        <taxon>Pentapetalae</taxon>
        <taxon>rosids</taxon>
        <taxon>fabids</taxon>
        <taxon>Fagales</taxon>
        <taxon>Fagaceae</taxon>
        <taxon>Fagus</taxon>
    </lineage>
</organism>
<dbReference type="EMBL" id="OIVN01004008">
    <property type="protein sequence ID" value="SPD14945.1"/>
    <property type="molecule type" value="Genomic_DNA"/>
</dbReference>
<gene>
    <name evidence="1" type="ORF">FSB_LOCUS42827</name>
</gene>
<dbReference type="AlphaFoldDB" id="A0A2N9HSH8"/>
<dbReference type="PANTHER" id="PTHR47150:SF7">
    <property type="entry name" value="NUCLEASE"/>
    <property type="match status" value="1"/>
</dbReference>